<dbReference type="SMART" id="SM01140">
    <property type="entry name" value="Drf_GBD"/>
    <property type="match status" value="1"/>
</dbReference>
<evidence type="ECO:0000313" key="3">
    <source>
        <dbReference type="Proteomes" id="UP000694941"/>
    </source>
</evidence>
<evidence type="ECO:0000256" key="1">
    <source>
        <dbReference type="SAM" id="MobiDB-lite"/>
    </source>
</evidence>
<evidence type="ECO:0000259" key="2">
    <source>
        <dbReference type="PROSITE" id="PS51232"/>
    </source>
</evidence>
<dbReference type="Proteomes" id="UP000694941">
    <property type="component" value="Unplaced"/>
</dbReference>
<dbReference type="SUPFAM" id="SSF48371">
    <property type="entry name" value="ARM repeat"/>
    <property type="match status" value="1"/>
</dbReference>
<dbReference type="GeneID" id="111084026"/>
<feature type="compositionally biased region" description="Polar residues" evidence="1">
    <location>
        <begin position="57"/>
        <end position="69"/>
    </location>
</feature>
<proteinExistence type="predicted"/>
<gene>
    <name evidence="4" type="primary">LOC111084026</name>
</gene>
<dbReference type="InterPro" id="IPR011989">
    <property type="entry name" value="ARM-like"/>
</dbReference>
<dbReference type="InterPro" id="IPR010473">
    <property type="entry name" value="GTPase-bd"/>
</dbReference>
<organism evidence="3 4">
    <name type="scientific">Limulus polyphemus</name>
    <name type="common">Atlantic horseshoe crab</name>
    <dbReference type="NCBI Taxonomy" id="6850"/>
    <lineage>
        <taxon>Eukaryota</taxon>
        <taxon>Metazoa</taxon>
        <taxon>Ecdysozoa</taxon>
        <taxon>Arthropoda</taxon>
        <taxon>Chelicerata</taxon>
        <taxon>Merostomata</taxon>
        <taxon>Xiphosura</taxon>
        <taxon>Limulidae</taxon>
        <taxon>Limulus</taxon>
    </lineage>
</organism>
<feature type="domain" description="GBD/FH3" evidence="2">
    <location>
        <begin position="70"/>
        <end position="268"/>
    </location>
</feature>
<dbReference type="PANTHER" id="PTHR46345">
    <property type="entry name" value="INVERTED FORMIN-2"/>
    <property type="match status" value="1"/>
</dbReference>
<name>A0ABM1RYQ4_LIMPO</name>
<dbReference type="RefSeq" id="XP_022236509.1">
    <property type="nucleotide sequence ID" value="XM_022380801.1"/>
</dbReference>
<feature type="region of interest" description="Disordered" evidence="1">
    <location>
        <begin position="57"/>
        <end position="103"/>
    </location>
</feature>
<dbReference type="Pfam" id="PF06371">
    <property type="entry name" value="Drf_GBD"/>
    <property type="match status" value="1"/>
</dbReference>
<sequence>MCILTGGVLKLKHLKMQRHSSGSKWSVLLDKTFASRRTSATEEDNLHMKEVVSDNVRASGTLTDDTTGSLKDARNPDLQEDLTDKNNDPVLRTDHRQSSHQEYDDKAIKTLFKRSSTLLDDIGQGKYDNWDPETCVRLLRMPSVQNYAGMKKLLSRCDRHWMLEFLELDGLDVLFESLERLSERCGNGARFEDALLQLECVGCVRTVMNSRPGLDYIVEHSEHTRKLARALNTKNTLVKKQVFELLSAVCVYAEKGHILAIDALENYK</sequence>
<feature type="compositionally biased region" description="Basic and acidic residues" evidence="1">
    <location>
        <begin position="71"/>
        <end position="103"/>
    </location>
</feature>
<dbReference type="InterPro" id="IPR016024">
    <property type="entry name" value="ARM-type_fold"/>
</dbReference>
<feature type="non-terminal residue" evidence="4">
    <location>
        <position position="268"/>
    </location>
</feature>
<dbReference type="Gene3D" id="1.25.10.10">
    <property type="entry name" value="Leucine-rich Repeat Variant"/>
    <property type="match status" value="1"/>
</dbReference>
<dbReference type="PROSITE" id="PS51232">
    <property type="entry name" value="GBD_FH3"/>
    <property type="match status" value="1"/>
</dbReference>
<dbReference type="InterPro" id="IPR014768">
    <property type="entry name" value="GBD/FH3_dom"/>
</dbReference>
<reference evidence="4" key="1">
    <citation type="submission" date="2025-08" db="UniProtKB">
        <authorList>
            <consortium name="RefSeq"/>
        </authorList>
    </citation>
    <scope>IDENTIFICATION</scope>
    <source>
        <tissue evidence="4">Muscle</tissue>
    </source>
</reference>
<evidence type="ECO:0000313" key="4">
    <source>
        <dbReference type="RefSeq" id="XP_022236509.1"/>
    </source>
</evidence>
<protein>
    <submittedName>
        <fullName evidence="4">Inverted formin-2-like</fullName>
    </submittedName>
</protein>
<accession>A0ABM1RYQ4</accession>
<dbReference type="PANTHER" id="PTHR46345:SF8">
    <property type="entry name" value="FORMIN 3, ISOFORM B"/>
    <property type="match status" value="1"/>
</dbReference>
<keyword evidence="3" id="KW-1185">Reference proteome</keyword>